<evidence type="ECO:0000313" key="1">
    <source>
        <dbReference type="EMBL" id="ABD43771.1"/>
    </source>
</evidence>
<gene>
    <name evidence="1" type="ordered locus">APH_1304</name>
</gene>
<evidence type="ECO:0000313" key="2">
    <source>
        <dbReference type="Proteomes" id="UP000001943"/>
    </source>
</evidence>
<dbReference type="Proteomes" id="UP000001943">
    <property type="component" value="Chromosome"/>
</dbReference>
<proteinExistence type="predicted"/>
<dbReference type="EMBL" id="CP000235">
    <property type="protein sequence ID" value="ABD43771.1"/>
    <property type="molecule type" value="Genomic_DNA"/>
</dbReference>
<dbReference type="EnsemblBacteria" id="ABD43771">
    <property type="protein sequence ID" value="ABD43771"/>
    <property type="gene ID" value="APH_1304"/>
</dbReference>
<dbReference type="HOGENOM" id="CLU_3354194_0_0_5"/>
<dbReference type="STRING" id="212042.APH_1304"/>
<protein>
    <submittedName>
        <fullName evidence="1">Uncharacterized protein</fullName>
    </submittedName>
</protein>
<dbReference type="PaxDb" id="212042-APH_1304"/>
<reference evidence="1 2" key="1">
    <citation type="journal article" date="2006" name="PLoS Genet.">
        <title>Comparative genomics of emerging human ehrlichiosis agents.</title>
        <authorList>
            <person name="Dunning Hotopp J.C."/>
            <person name="Lin M."/>
            <person name="Madupu R."/>
            <person name="Crabtree J."/>
            <person name="Angiuoli S.V."/>
            <person name="Eisen J.A."/>
            <person name="Seshadri R."/>
            <person name="Ren Q."/>
            <person name="Wu M."/>
            <person name="Utterback T.R."/>
            <person name="Smith S."/>
            <person name="Lewis M."/>
            <person name="Khouri H."/>
            <person name="Zhang C."/>
            <person name="Niu H."/>
            <person name="Lin Q."/>
            <person name="Ohashi N."/>
            <person name="Zhi N."/>
            <person name="Nelson W."/>
            <person name="Brinkac L.M."/>
            <person name="Dodson R.J."/>
            <person name="Rosovitz M.J."/>
            <person name="Sundaram J."/>
            <person name="Daugherty S.C."/>
            <person name="Davidsen T."/>
            <person name="Durkin A.S."/>
            <person name="Gwinn M."/>
            <person name="Haft D.H."/>
            <person name="Selengut J.D."/>
            <person name="Sullivan S.A."/>
            <person name="Zafar N."/>
            <person name="Zhou L."/>
            <person name="Benahmed F."/>
            <person name="Forberger H."/>
            <person name="Halpin R."/>
            <person name="Mulligan S."/>
            <person name="Robinson J."/>
            <person name="White O."/>
            <person name="Rikihisa Y."/>
            <person name="Tettelin H."/>
        </authorList>
    </citation>
    <scope>NUCLEOTIDE SEQUENCE [LARGE SCALE GENOMIC DNA]</scope>
    <source>
        <strain evidence="1 2">HZ</strain>
    </source>
</reference>
<sequence length="36" mass="4061">MIALPLGRGVGVLLQFCEALLLPCRLYIENYCSEVY</sequence>
<dbReference type="AlphaFoldDB" id="Q2GII3"/>
<organism evidence="1 2">
    <name type="scientific">Anaplasma phagocytophilum (strain HZ)</name>
    <dbReference type="NCBI Taxonomy" id="212042"/>
    <lineage>
        <taxon>Bacteria</taxon>
        <taxon>Pseudomonadati</taxon>
        <taxon>Pseudomonadota</taxon>
        <taxon>Alphaproteobacteria</taxon>
        <taxon>Rickettsiales</taxon>
        <taxon>Anaplasmataceae</taxon>
        <taxon>Anaplasma</taxon>
        <taxon>phagocytophilum group</taxon>
    </lineage>
</organism>
<dbReference type="KEGG" id="aph:APH_1304"/>
<name>Q2GII3_ANAPZ</name>
<accession>Q2GII3</accession>
<keyword evidence="2" id="KW-1185">Reference proteome</keyword>